<dbReference type="PANTHER" id="PTHR37474:SF1">
    <property type="entry name" value="2'-5' RNA LIGASE FAMILY PROTEIN"/>
    <property type="match status" value="1"/>
</dbReference>
<evidence type="ECO:0000313" key="2">
    <source>
        <dbReference type="Proteomes" id="UP000799777"/>
    </source>
</evidence>
<dbReference type="EMBL" id="ML978163">
    <property type="protein sequence ID" value="KAF2033961.1"/>
    <property type="molecule type" value="Genomic_DNA"/>
</dbReference>
<name>A0A9P4LNL0_9PLEO</name>
<dbReference type="Gene3D" id="3.90.1140.10">
    <property type="entry name" value="Cyclic phosphodiesterase"/>
    <property type="match status" value="1"/>
</dbReference>
<feature type="non-terminal residue" evidence="1">
    <location>
        <position position="209"/>
    </location>
</feature>
<evidence type="ECO:0000313" key="1">
    <source>
        <dbReference type="EMBL" id="KAF2033961.1"/>
    </source>
</evidence>
<comment type="caution">
    <text evidence="1">The sequence shown here is derived from an EMBL/GenBank/DDBJ whole genome shotgun (WGS) entry which is preliminary data.</text>
</comment>
<dbReference type="InterPro" id="IPR009097">
    <property type="entry name" value="Cyclic_Pdiesterase"/>
</dbReference>
<reference evidence="1" key="1">
    <citation type="journal article" date="2020" name="Stud. Mycol.">
        <title>101 Dothideomycetes genomes: a test case for predicting lifestyles and emergence of pathogens.</title>
        <authorList>
            <person name="Haridas S."/>
            <person name="Albert R."/>
            <person name="Binder M."/>
            <person name="Bloem J."/>
            <person name="Labutti K."/>
            <person name="Salamov A."/>
            <person name="Andreopoulos B."/>
            <person name="Baker S."/>
            <person name="Barry K."/>
            <person name="Bills G."/>
            <person name="Bluhm B."/>
            <person name="Cannon C."/>
            <person name="Castanera R."/>
            <person name="Culley D."/>
            <person name="Daum C."/>
            <person name="Ezra D."/>
            <person name="Gonzalez J."/>
            <person name="Henrissat B."/>
            <person name="Kuo A."/>
            <person name="Liang C."/>
            <person name="Lipzen A."/>
            <person name="Lutzoni F."/>
            <person name="Magnuson J."/>
            <person name="Mondo S."/>
            <person name="Nolan M."/>
            <person name="Ohm R."/>
            <person name="Pangilinan J."/>
            <person name="Park H.-J."/>
            <person name="Ramirez L."/>
            <person name="Alfaro M."/>
            <person name="Sun H."/>
            <person name="Tritt A."/>
            <person name="Yoshinaga Y."/>
            <person name="Zwiers L.-H."/>
            <person name="Turgeon B."/>
            <person name="Goodwin S."/>
            <person name="Spatafora J."/>
            <person name="Crous P."/>
            <person name="Grigoriev I."/>
        </authorList>
    </citation>
    <scope>NUCLEOTIDE SEQUENCE</scope>
    <source>
        <strain evidence="1">CBS 110217</strain>
    </source>
</reference>
<keyword evidence="2" id="KW-1185">Reference proteome</keyword>
<dbReference type="PANTHER" id="PTHR37474">
    <property type="entry name" value="RNA LIGASE/CYCLIC NUCLEOTIDE PHOSPHODIESTERASE"/>
    <property type="match status" value="1"/>
</dbReference>
<dbReference type="Proteomes" id="UP000799777">
    <property type="component" value="Unassembled WGS sequence"/>
</dbReference>
<accession>A0A9P4LNL0</accession>
<dbReference type="OrthoDB" id="10263155at2759"/>
<protein>
    <submittedName>
        <fullName evidence="1">Uncharacterized protein</fullName>
    </submittedName>
</protein>
<sequence length="209" mass="23090">MAKSLATHLSHKSALCLLPPASITPPVEAVRKIHDKHFERWPPHINLLYPFLASPSEVNANAEEGAAPHLKEDIRVRIRKAVKPFLPFHVSLQADPPGVFSHSSKSKTVWLGPSTQSVQDLQAALQAEFAECDADQRPFSPHLSVGQARSDQAAKAVGKEIKDSILKFIAEQKEEDAVALDWYVDQVFVIERKGYNGRFKVVGSVELGK</sequence>
<dbReference type="SUPFAM" id="SSF55144">
    <property type="entry name" value="LigT-like"/>
    <property type="match status" value="1"/>
</dbReference>
<proteinExistence type="predicted"/>
<organism evidence="1 2">
    <name type="scientific">Setomelanomma holmii</name>
    <dbReference type="NCBI Taxonomy" id="210430"/>
    <lineage>
        <taxon>Eukaryota</taxon>
        <taxon>Fungi</taxon>
        <taxon>Dikarya</taxon>
        <taxon>Ascomycota</taxon>
        <taxon>Pezizomycotina</taxon>
        <taxon>Dothideomycetes</taxon>
        <taxon>Pleosporomycetidae</taxon>
        <taxon>Pleosporales</taxon>
        <taxon>Pleosporineae</taxon>
        <taxon>Phaeosphaeriaceae</taxon>
        <taxon>Setomelanomma</taxon>
    </lineage>
</organism>
<dbReference type="Pfam" id="PF13563">
    <property type="entry name" value="2_5_RNA_ligase2"/>
    <property type="match status" value="1"/>
</dbReference>
<gene>
    <name evidence="1" type="ORF">EK21DRAFT_48927</name>
</gene>
<dbReference type="AlphaFoldDB" id="A0A9P4LNL0"/>